<dbReference type="Proteomes" id="UP000663859">
    <property type="component" value="Unassembled WGS sequence"/>
</dbReference>
<reference evidence="1" key="1">
    <citation type="submission" date="2021-02" db="EMBL/GenBank/DDBJ databases">
        <authorList>
            <person name="Cremers G."/>
            <person name="Picone N."/>
        </authorList>
    </citation>
    <scope>NUCLEOTIDE SEQUENCE</scope>
    <source>
        <strain evidence="1">PQ17</strain>
    </source>
</reference>
<name>A0A8J2BIA4_9BACT</name>
<sequence length="159" mass="16998">MSQPHCRGILASFLGILLRRRGGVFAAVAEQTDGASERGKGRLVENARANPTEEEIATREVSFSHWCRFAGTAILPATNGESRCPINGTKRTLSLGDCRKRKAPRAECPAISGLPKEVGPGGHGPFLGTGMTPAGNYARPSMLRCRLNHADALVVTLYL</sequence>
<dbReference type="EMBL" id="CAJNOB010000005">
    <property type="protein sequence ID" value="CAF0692978.1"/>
    <property type="molecule type" value="Genomic_DNA"/>
</dbReference>
<evidence type="ECO:0000313" key="1">
    <source>
        <dbReference type="EMBL" id="CAF0692978.1"/>
    </source>
</evidence>
<accession>A0A8J2BIA4</accession>
<proteinExistence type="predicted"/>
<evidence type="ECO:0000313" key="2">
    <source>
        <dbReference type="Proteomes" id="UP000663859"/>
    </source>
</evidence>
<dbReference type="AlphaFoldDB" id="A0A8J2BIA4"/>
<organism evidence="1 2">
    <name type="scientific">Candidatus Methylacidithermus pantelleriae</name>
    <dbReference type="NCBI Taxonomy" id="2744239"/>
    <lineage>
        <taxon>Bacteria</taxon>
        <taxon>Pseudomonadati</taxon>
        <taxon>Verrucomicrobiota</taxon>
        <taxon>Methylacidiphilae</taxon>
        <taxon>Methylacidiphilales</taxon>
        <taxon>Methylacidiphilaceae</taxon>
        <taxon>Candidatus Methylacidithermus</taxon>
    </lineage>
</organism>
<comment type="caution">
    <text evidence="1">The sequence shown here is derived from an EMBL/GenBank/DDBJ whole genome shotgun (WGS) entry which is preliminary data.</text>
</comment>
<keyword evidence="2" id="KW-1185">Reference proteome</keyword>
<protein>
    <submittedName>
        <fullName evidence="1">Uncharacterized protein</fullName>
    </submittedName>
</protein>
<gene>
    <name evidence="1" type="ORF">MPNT_130030</name>
</gene>